<evidence type="ECO:0000256" key="2">
    <source>
        <dbReference type="ARBA" id="ARBA00022475"/>
    </source>
</evidence>
<evidence type="ECO:0000256" key="4">
    <source>
        <dbReference type="ARBA" id="ARBA00022692"/>
    </source>
</evidence>
<dbReference type="PANTHER" id="PTHR37820:SF1">
    <property type="entry name" value="CELL DIVISION PROTEIN FTSQ"/>
    <property type="match status" value="1"/>
</dbReference>
<feature type="transmembrane region" description="Helical" evidence="8">
    <location>
        <begin position="26"/>
        <end position="47"/>
    </location>
</feature>
<dbReference type="GO" id="GO:0005886">
    <property type="term" value="C:plasma membrane"/>
    <property type="evidence" value="ECO:0007669"/>
    <property type="project" value="TreeGrafter"/>
</dbReference>
<keyword evidence="7" id="KW-0131">Cell cycle</keyword>
<evidence type="ECO:0000256" key="1">
    <source>
        <dbReference type="ARBA" id="ARBA00004370"/>
    </source>
</evidence>
<accession>A0A853C6N9</accession>
<dbReference type="InterPro" id="IPR034746">
    <property type="entry name" value="POTRA"/>
</dbReference>
<evidence type="ECO:0000256" key="3">
    <source>
        <dbReference type="ARBA" id="ARBA00022618"/>
    </source>
</evidence>
<reference evidence="10 11" key="1">
    <citation type="submission" date="2020-07" db="EMBL/GenBank/DDBJ databases">
        <title>Sequencing the genomes of 1000 actinobacteria strains.</title>
        <authorList>
            <person name="Klenk H.-P."/>
        </authorList>
    </citation>
    <scope>NUCLEOTIDE SEQUENCE [LARGE SCALE GENOMIC DNA]</scope>
    <source>
        <strain evidence="10 11">DSM 103833</strain>
    </source>
</reference>
<evidence type="ECO:0000313" key="10">
    <source>
        <dbReference type="EMBL" id="NYJ01873.1"/>
    </source>
</evidence>
<gene>
    <name evidence="10" type="ORF">HNR19_002571</name>
</gene>
<dbReference type="InterPro" id="IPR005548">
    <property type="entry name" value="Cell_div_FtsQ/DivIB_C"/>
</dbReference>
<keyword evidence="11" id="KW-1185">Reference proteome</keyword>
<evidence type="ECO:0000256" key="8">
    <source>
        <dbReference type="SAM" id="Phobius"/>
    </source>
</evidence>
<dbReference type="RefSeq" id="WP_179668307.1">
    <property type="nucleotide sequence ID" value="NZ_JACCFP010000001.1"/>
</dbReference>
<dbReference type="PROSITE" id="PS51779">
    <property type="entry name" value="POTRA"/>
    <property type="match status" value="1"/>
</dbReference>
<dbReference type="AlphaFoldDB" id="A0A853C6N9"/>
<keyword evidence="6 8" id="KW-0472">Membrane</keyword>
<dbReference type="InterPro" id="IPR013685">
    <property type="entry name" value="POTRA_FtsQ_type"/>
</dbReference>
<dbReference type="Gene3D" id="3.10.20.310">
    <property type="entry name" value="membrane protein fhac"/>
    <property type="match status" value="1"/>
</dbReference>
<dbReference type="Pfam" id="PF03799">
    <property type="entry name" value="FtsQ_DivIB_C"/>
    <property type="match status" value="1"/>
</dbReference>
<keyword evidence="2" id="KW-1003">Cell membrane</keyword>
<keyword evidence="3 10" id="KW-0132">Cell division</keyword>
<sequence>MSRRTPQDRTRKRFARRQWARRWLTWRYLLAAFLLVGGIGFAVYGIFFSPWLRVEGAEVTGTSQLTDEDVLEAAEVPDGVPLARVDLDEIAERVDDLDTVRSVDVSRQWPHEIRIEVTERTPVAVVATPDGLTQLDAEGFRFGHLDEAPADLPRVEVGSGAESDALEEAALVVSSLTDEVAVLVDHVEVETVDEILLELRDGRRVRWGSAEQSEEKAEVLLTLLQHKAEIYDVSVPGMPTTR</sequence>
<dbReference type="Pfam" id="PF08478">
    <property type="entry name" value="POTRA_1"/>
    <property type="match status" value="1"/>
</dbReference>
<evidence type="ECO:0000256" key="5">
    <source>
        <dbReference type="ARBA" id="ARBA00022989"/>
    </source>
</evidence>
<evidence type="ECO:0000256" key="6">
    <source>
        <dbReference type="ARBA" id="ARBA00023136"/>
    </source>
</evidence>
<name>A0A853C6N9_9ACTN</name>
<dbReference type="Proteomes" id="UP000530424">
    <property type="component" value="Unassembled WGS sequence"/>
</dbReference>
<dbReference type="InterPro" id="IPR050487">
    <property type="entry name" value="FtsQ_DivIB"/>
</dbReference>
<dbReference type="EMBL" id="JACCFP010000001">
    <property type="protein sequence ID" value="NYJ01873.1"/>
    <property type="molecule type" value="Genomic_DNA"/>
</dbReference>
<organism evidence="10 11">
    <name type="scientific">Nocardioides thalensis</name>
    <dbReference type="NCBI Taxonomy" id="1914755"/>
    <lineage>
        <taxon>Bacteria</taxon>
        <taxon>Bacillati</taxon>
        <taxon>Actinomycetota</taxon>
        <taxon>Actinomycetes</taxon>
        <taxon>Propionibacteriales</taxon>
        <taxon>Nocardioidaceae</taxon>
        <taxon>Nocardioides</taxon>
    </lineage>
</organism>
<evidence type="ECO:0000313" key="11">
    <source>
        <dbReference type="Proteomes" id="UP000530424"/>
    </source>
</evidence>
<keyword evidence="4 8" id="KW-0812">Transmembrane</keyword>
<keyword evidence="5 8" id="KW-1133">Transmembrane helix</keyword>
<evidence type="ECO:0000259" key="9">
    <source>
        <dbReference type="PROSITE" id="PS51779"/>
    </source>
</evidence>
<proteinExistence type="predicted"/>
<feature type="domain" description="POTRA" evidence="9">
    <location>
        <begin position="52"/>
        <end position="120"/>
    </location>
</feature>
<dbReference type="GO" id="GO:0051301">
    <property type="term" value="P:cell division"/>
    <property type="evidence" value="ECO:0007669"/>
    <property type="project" value="UniProtKB-KW"/>
</dbReference>
<comment type="subcellular location">
    <subcellularLocation>
        <location evidence="1">Membrane</location>
    </subcellularLocation>
</comment>
<evidence type="ECO:0000256" key="7">
    <source>
        <dbReference type="ARBA" id="ARBA00023306"/>
    </source>
</evidence>
<comment type="caution">
    <text evidence="10">The sequence shown here is derived from an EMBL/GenBank/DDBJ whole genome shotgun (WGS) entry which is preliminary data.</text>
</comment>
<protein>
    <submittedName>
        <fullName evidence="10">Cell division protein FtsQ</fullName>
    </submittedName>
</protein>
<dbReference type="PANTHER" id="PTHR37820">
    <property type="entry name" value="CELL DIVISION PROTEIN DIVIB"/>
    <property type="match status" value="1"/>
</dbReference>